<dbReference type="Gene3D" id="3.20.20.450">
    <property type="entry name" value="EAL domain"/>
    <property type="match status" value="1"/>
</dbReference>
<dbReference type="InterPro" id="IPR000160">
    <property type="entry name" value="GGDEF_dom"/>
</dbReference>
<reference evidence="4" key="1">
    <citation type="submission" date="2020-08" db="EMBL/GenBank/DDBJ databases">
        <title>Genome public.</title>
        <authorList>
            <person name="Liu C."/>
            <person name="Sun Q."/>
        </authorList>
    </citation>
    <scope>NUCLEOTIDE SEQUENCE</scope>
    <source>
        <strain evidence="4">BX8</strain>
    </source>
</reference>
<dbReference type="InterPro" id="IPR050706">
    <property type="entry name" value="Cyclic-di-GMP_PDE-like"/>
</dbReference>
<dbReference type="SMART" id="SM00052">
    <property type="entry name" value="EAL"/>
    <property type="match status" value="1"/>
</dbReference>
<dbReference type="PANTHER" id="PTHR33121">
    <property type="entry name" value="CYCLIC DI-GMP PHOSPHODIESTERASE PDEF"/>
    <property type="match status" value="1"/>
</dbReference>
<dbReference type="RefSeq" id="WP_186888672.1">
    <property type="nucleotide sequence ID" value="NZ_JACONZ010000005.1"/>
</dbReference>
<evidence type="ECO:0000259" key="2">
    <source>
        <dbReference type="PROSITE" id="PS50883"/>
    </source>
</evidence>
<dbReference type="Pfam" id="PF00563">
    <property type="entry name" value="EAL"/>
    <property type="match status" value="1"/>
</dbReference>
<dbReference type="InterPro" id="IPR029787">
    <property type="entry name" value="Nucleotide_cyclase"/>
</dbReference>
<dbReference type="Pfam" id="PF00990">
    <property type="entry name" value="GGDEF"/>
    <property type="match status" value="1"/>
</dbReference>
<keyword evidence="1" id="KW-0812">Transmembrane</keyword>
<dbReference type="InterPro" id="IPR035919">
    <property type="entry name" value="EAL_sf"/>
</dbReference>
<feature type="transmembrane region" description="Helical" evidence="1">
    <location>
        <begin position="279"/>
        <end position="299"/>
    </location>
</feature>
<evidence type="ECO:0000313" key="5">
    <source>
        <dbReference type="Proteomes" id="UP000659630"/>
    </source>
</evidence>
<dbReference type="CDD" id="cd01948">
    <property type="entry name" value="EAL"/>
    <property type="match status" value="1"/>
</dbReference>
<dbReference type="PROSITE" id="PS50883">
    <property type="entry name" value="EAL"/>
    <property type="match status" value="1"/>
</dbReference>
<dbReference type="InterPro" id="IPR001633">
    <property type="entry name" value="EAL_dom"/>
</dbReference>
<dbReference type="Gene3D" id="3.30.70.270">
    <property type="match status" value="1"/>
</dbReference>
<feature type="domain" description="EAL" evidence="2">
    <location>
        <begin position="477"/>
        <end position="733"/>
    </location>
</feature>
<dbReference type="PROSITE" id="PS50887">
    <property type="entry name" value="GGDEF"/>
    <property type="match status" value="1"/>
</dbReference>
<feature type="domain" description="GGDEF" evidence="3">
    <location>
        <begin position="339"/>
        <end position="469"/>
    </location>
</feature>
<dbReference type="AlphaFoldDB" id="A0A923L1U7"/>
<gene>
    <name evidence="4" type="ORF">H8S23_12405</name>
</gene>
<name>A0A923L1U7_9FIRM</name>
<evidence type="ECO:0000313" key="4">
    <source>
        <dbReference type="EMBL" id="MBC5582308.1"/>
    </source>
</evidence>
<dbReference type="InterPro" id="IPR043128">
    <property type="entry name" value="Rev_trsase/Diguanyl_cyclase"/>
</dbReference>
<dbReference type="SUPFAM" id="SSF55073">
    <property type="entry name" value="Nucleotide cyclase"/>
    <property type="match status" value="1"/>
</dbReference>
<protein>
    <submittedName>
        <fullName evidence="4">EAL domain-containing protein</fullName>
    </submittedName>
</protein>
<organism evidence="4 5">
    <name type="scientific">Anaerofilum hominis</name>
    <dbReference type="NCBI Taxonomy" id="2763016"/>
    <lineage>
        <taxon>Bacteria</taxon>
        <taxon>Bacillati</taxon>
        <taxon>Bacillota</taxon>
        <taxon>Clostridia</taxon>
        <taxon>Eubacteriales</taxon>
        <taxon>Oscillospiraceae</taxon>
        <taxon>Anaerofilum</taxon>
    </lineage>
</organism>
<keyword evidence="1" id="KW-1133">Transmembrane helix</keyword>
<accession>A0A923L1U7</accession>
<dbReference type="GO" id="GO:0071111">
    <property type="term" value="F:cyclic-guanylate-specific phosphodiesterase activity"/>
    <property type="evidence" value="ECO:0007669"/>
    <property type="project" value="InterPro"/>
</dbReference>
<dbReference type="EMBL" id="JACONZ010000005">
    <property type="protein sequence ID" value="MBC5582308.1"/>
    <property type="molecule type" value="Genomic_DNA"/>
</dbReference>
<evidence type="ECO:0000259" key="3">
    <source>
        <dbReference type="PROSITE" id="PS50887"/>
    </source>
</evidence>
<comment type="caution">
    <text evidence="4">The sequence shown here is derived from an EMBL/GenBank/DDBJ whole genome shotgun (WGS) entry which is preliminary data.</text>
</comment>
<dbReference type="Gene3D" id="3.30.450.20">
    <property type="entry name" value="PAS domain"/>
    <property type="match status" value="1"/>
</dbReference>
<dbReference type="Proteomes" id="UP000659630">
    <property type="component" value="Unassembled WGS sequence"/>
</dbReference>
<dbReference type="SMART" id="SM00267">
    <property type="entry name" value="GGDEF"/>
    <property type="match status" value="1"/>
</dbReference>
<evidence type="ECO:0000256" key="1">
    <source>
        <dbReference type="SAM" id="Phobius"/>
    </source>
</evidence>
<proteinExistence type="predicted"/>
<keyword evidence="5" id="KW-1185">Reference proteome</keyword>
<sequence>MSQPSPRRPKRVTALLPGAAFLFLVLLASVILWNGTGLLRAAERSTQSYLRDVTNSSAQTVNTRLESVMQAMDLVADSVRRIDPEDRQEFLLRKAQIGDFSELALVDADGFAHFLYSGTQDFRDYAPLADALEGKSTVGSWEDQILYMVPIPEGGESARVLLGAKSMEKMQQLITNDAFNGAGSSCLVDNTGTIVVTPVRKPFSALIADTSYSPTDDWAMTMQEDLAAGRGGSVSMPTASGEVILLDYFPLSTGDWFLLTMIPDNILSAELNALVSRTLFLILGLAAAFTAALIVIIWIQSRYRTRLEKTAFLDPITGGESNIRFLMEVEALLARTAQPAFFLVSLNLRNFSLLNEQGGRAYGNSVLKEVYRLLRQELTLPGERVARGEADTFYLLLLGADRPLALHRLEQMTALLAPLGGAGGALRSRVGIYALPAGQVDVALAENRADLARKMGGDDERGCAFYTDEMGVRLREEHELLAELEPALSRGEFVVYFQPKFSPQSEEIGGAEALVRWQHPARGFISPGLFIPLCESSDLICRVDLFVFEEVCRSLSQWISQGFSPVPISVNLSRRHLKNPDFLSEYKAIADRYHVPAGLIELELTESVMFSLAEFRQMHDLLGEIHRAGFSCSLDDFGFGFSSLGALKELEIDCLKLDRSFFVNGFEEPRARAVIESMVLMAQKLGVTTVAEGVEQRSQVEFLREIGCDYIQGFYYSPPLAAEKFEALAFGVTAVQQKS</sequence>
<keyword evidence="1" id="KW-0472">Membrane</keyword>
<dbReference type="SUPFAM" id="SSF141868">
    <property type="entry name" value="EAL domain-like"/>
    <property type="match status" value="1"/>
</dbReference>
<dbReference type="PANTHER" id="PTHR33121:SF70">
    <property type="entry name" value="SIGNALING PROTEIN YKOW"/>
    <property type="match status" value="1"/>
</dbReference>